<organism evidence="1 3">
    <name type="scientific">Didymodactylos carnosus</name>
    <dbReference type="NCBI Taxonomy" id="1234261"/>
    <lineage>
        <taxon>Eukaryota</taxon>
        <taxon>Metazoa</taxon>
        <taxon>Spiralia</taxon>
        <taxon>Gnathifera</taxon>
        <taxon>Rotifera</taxon>
        <taxon>Eurotatoria</taxon>
        <taxon>Bdelloidea</taxon>
        <taxon>Philodinida</taxon>
        <taxon>Philodinidae</taxon>
        <taxon>Didymodactylos</taxon>
    </lineage>
</organism>
<sequence length="127" mass="14795">EKNIEILKTCPRHVPNIIDGNVQKTTIVIQFNEQTRAIITKIPGTAEPKGLKYVWRLNVMDINDANYVALRPVGRVTTPRQMIRKMKTIEITPVTNRTSKKQKEVHKKSLYQQKLIYRSTVMRSKEH</sequence>
<protein>
    <submittedName>
        <fullName evidence="1">Uncharacterized protein</fullName>
    </submittedName>
</protein>
<name>A0A8S2FQB2_9BILA</name>
<dbReference type="Proteomes" id="UP000677228">
    <property type="component" value="Unassembled WGS sequence"/>
</dbReference>
<proteinExistence type="predicted"/>
<reference evidence="1" key="1">
    <citation type="submission" date="2021-02" db="EMBL/GenBank/DDBJ databases">
        <authorList>
            <person name="Nowell W R."/>
        </authorList>
    </citation>
    <scope>NUCLEOTIDE SEQUENCE</scope>
</reference>
<dbReference type="EMBL" id="CAJOBA010060385">
    <property type="protein sequence ID" value="CAF4323365.1"/>
    <property type="molecule type" value="Genomic_DNA"/>
</dbReference>
<comment type="caution">
    <text evidence="1">The sequence shown here is derived from an EMBL/GenBank/DDBJ whole genome shotgun (WGS) entry which is preliminary data.</text>
</comment>
<dbReference type="EMBL" id="CAJNOK010038099">
    <property type="protein sequence ID" value="CAF1535729.1"/>
    <property type="molecule type" value="Genomic_DNA"/>
</dbReference>
<gene>
    <name evidence="1" type="ORF">OVA965_LOCUS38497</name>
    <name evidence="2" type="ORF">TMI583_LOCUS39692</name>
</gene>
<evidence type="ECO:0000313" key="2">
    <source>
        <dbReference type="EMBL" id="CAF4323365.1"/>
    </source>
</evidence>
<evidence type="ECO:0000313" key="3">
    <source>
        <dbReference type="Proteomes" id="UP000677228"/>
    </source>
</evidence>
<dbReference type="Proteomes" id="UP000682733">
    <property type="component" value="Unassembled WGS sequence"/>
</dbReference>
<evidence type="ECO:0000313" key="1">
    <source>
        <dbReference type="EMBL" id="CAF1535729.1"/>
    </source>
</evidence>
<dbReference type="AlphaFoldDB" id="A0A8S2FQB2"/>
<feature type="non-terminal residue" evidence="1">
    <location>
        <position position="1"/>
    </location>
</feature>
<accession>A0A8S2FQB2</accession>